<dbReference type="SMART" id="SM00245">
    <property type="entry name" value="TSPc"/>
    <property type="match status" value="1"/>
</dbReference>
<evidence type="ECO:0000256" key="7">
    <source>
        <dbReference type="SAM" id="Phobius"/>
    </source>
</evidence>
<dbReference type="Gene3D" id="2.30.42.10">
    <property type="match status" value="1"/>
</dbReference>
<dbReference type="InterPro" id="IPR029045">
    <property type="entry name" value="ClpP/crotonase-like_dom_sf"/>
</dbReference>
<sequence>MERRVVLSKTYKRIGIGAGVFSLALVLWSFNDDLFQISKNLDVFASVYKEININYVDEVDPAKLVKTGVDAMLDGLDPYTEFVPESEIEDYKLKYVSTQYGGIGASIFTKNKKVVVSEVAEGFPAQKADIRAGDEFVKINDIDLTTKNSDQVSQLLKGSKGAAIKLLIKRDGVATPILKDLIRDEIKQPNVSYFGMVNGNMGYIKLDKFLENSSDEVTNALVTLKKNNPNGIILDLRSNGGGILQEAVKIVNLFVPKDVEVVSQKGKVKEKNYTYRTNNNPIEPALPLVVLVNNHSASASEIVAGSLQDLDRAVIIGQRSYGKGLVQQTFNLPYNSLVKITIAKYYTPSGRCIQSLDYTHRNADGTVDRVADSTMHEFKTRDGRSVYDGSAIYPDLVVKQERFANITQVLVGKLFVFDYATVYRNAHVKLPDPKTFTLSDADYNDFVKYLAGKDYNYSNPSEKILKDLKAQATKDKEFSDIKAEYDALQAKLTNSKENDFEQHKAEIKQVLENEIVSRYYFEKGRYECNFKYDRELAQSVKVLQDKNMVASILKGEGSYKIIGKPQITIASTKPEVKNKD</sequence>
<dbReference type="eggNOG" id="COG0793">
    <property type="taxonomic scope" value="Bacteria"/>
</dbReference>
<dbReference type="InterPro" id="IPR005151">
    <property type="entry name" value="Tail-specific_protease"/>
</dbReference>
<evidence type="ECO:0000259" key="8">
    <source>
        <dbReference type="PROSITE" id="PS50106"/>
    </source>
</evidence>
<evidence type="ECO:0000256" key="3">
    <source>
        <dbReference type="ARBA" id="ARBA00022801"/>
    </source>
</evidence>
<comment type="similarity">
    <text evidence="1 5">Belongs to the peptidase S41A family.</text>
</comment>
<keyword evidence="7" id="KW-0472">Membrane</keyword>
<dbReference type="SMART" id="SM00228">
    <property type="entry name" value="PDZ"/>
    <property type="match status" value="1"/>
</dbReference>
<keyword evidence="2 5" id="KW-0645">Protease</keyword>
<dbReference type="RefSeq" id="WP_008508345.1">
    <property type="nucleotide sequence ID" value="NZ_CM001403.1"/>
</dbReference>
<feature type="domain" description="PDZ" evidence="8">
    <location>
        <begin position="92"/>
        <end position="171"/>
    </location>
</feature>
<evidence type="ECO:0000256" key="5">
    <source>
        <dbReference type="RuleBase" id="RU004404"/>
    </source>
</evidence>
<gene>
    <name evidence="9" type="ORF">Mucpa_3668</name>
</gene>
<dbReference type="InterPro" id="IPR001478">
    <property type="entry name" value="PDZ"/>
</dbReference>
<keyword evidence="7" id="KW-1133">Transmembrane helix</keyword>
<dbReference type="PANTHER" id="PTHR32060">
    <property type="entry name" value="TAIL-SPECIFIC PROTEASE"/>
    <property type="match status" value="1"/>
</dbReference>
<feature type="transmembrane region" description="Helical" evidence="7">
    <location>
        <begin position="12"/>
        <end position="30"/>
    </location>
</feature>
<evidence type="ECO:0000256" key="1">
    <source>
        <dbReference type="ARBA" id="ARBA00009179"/>
    </source>
</evidence>
<dbReference type="GO" id="GO:0006508">
    <property type="term" value="P:proteolysis"/>
    <property type="evidence" value="ECO:0007669"/>
    <property type="project" value="UniProtKB-KW"/>
</dbReference>
<dbReference type="PANTHER" id="PTHR32060:SF30">
    <property type="entry name" value="CARBOXY-TERMINAL PROCESSING PROTEASE CTPA"/>
    <property type="match status" value="1"/>
</dbReference>
<dbReference type="Pfam" id="PF03572">
    <property type="entry name" value="Peptidase_S41"/>
    <property type="match status" value="1"/>
</dbReference>
<dbReference type="GO" id="GO:0004175">
    <property type="term" value="F:endopeptidase activity"/>
    <property type="evidence" value="ECO:0007669"/>
    <property type="project" value="TreeGrafter"/>
</dbReference>
<dbReference type="NCBIfam" id="TIGR00225">
    <property type="entry name" value="prc"/>
    <property type="match status" value="1"/>
</dbReference>
<keyword evidence="3 5" id="KW-0378">Hydrolase</keyword>
<dbReference type="InterPro" id="IPR041489">
    <property type="entry name" value="PDZ_6"/>
</dbReference>
<evidence type="ECO:0000256" key="6">
    <source>
        <dbReference type="SAM" id="Coils"/>
    </source>
</evidence>
<dbReference type="CDD" id="cd07560">
    <property type="entry name" value="Peptidase_S41_CPP"/>
    <property type="match status" value="1"/>
</dbReference>
<protein>
    <submittedName>
        <fullName evidence="9">Carboxyl-terminal protease</fullName>
    </submittedName>
</protein>
<dbReference type="CDD" id="cd06782">
    <property type="entry name" value="cpPDZ_CPP-like"/>
    <property type="match status" value="1"/>
</dbReference>
<dbReference type="Gene3D" id="3.30.750.44">
    <property type="match status" value="1"/>
</dbReference>
<dbReference type="InterPro" id="IPR004447">
    <property type="entry name" value="Peptidase_S41A"/>
</dbReference>
<evidence type="ECO:0000313" key="9">
    <source>
        <dbReference type="EMBL" id="EHQ27766.1"/>
    </source>
</evidence>
<dbReference type="PROSITE" id="PS50106">
    <property type="entry name" value="PDZ"/>
    <property type="match status" value="1"/>
</dbReference>
<feature type="coiled-coil region" evidence="6">
    <location>
        <begin position="478"/>
        <end position="513"/>
    </location>
</feature>
<dbReference type="HOGENOM" id="CLU_017295_2_0_10"/>
<name>H1XZS4_9SPHI</name>
<dbReference type="STRING" id="714943.Mucpa_3668"/>
<dbReference type="GO" id="GO:0007165">
    <property type="term" value="P:signal transduction"/>
    <property type="evidence" value="ECO:0007669"/>
    <property type="project" value="TreeGrafter"/>
</dbReference>
<proteinExistence type="inferred from homology"/>
<dbReference type="Gene3D" id="3.90.226.10">
    <property type="entry name" value="2-enoyl-CoA Hydratase, Chain A, domain 1"/>
    <property type="match status" value="1"/>
</dbReference>
<evidence type="ECO:0000256" key="4">
    <source>
        <dbReference type="ARBA" id="ARBA00022825"/>
    </source>
</evidence>
<dbReference type="InterPro" id="IPR036034">
    <property type="entry name" value="PDZ_sf"/>
</dbReference>
<evidence type="ECO:0000313" key="10">
    <source>
        <dbReference type="Proteomes" id="UP000002774"/>
    </source>
</evidence>
<dbReference type="AlphaFoldDB" id="H1XZS4"/>
<dbReference type="SUPFAM" id="SSF50156">
    <property type="entry name" value="PDZ domain-like"/>
    <property type="match status" value="1"/>
</dbReference>
<reference evidence="9" key="1">
    <citation type="submission" date="2011-09" db="EMBL/GenBank/DDBJ databases">
        <title>The permanent draft genome of Mucilaginibacter paludis DSM 18603.</title>
        <authorList>
            <consortium name="US DOE Joint Genome Institute (JGI-PGF)"/>
            <person name="Lucas S."/>
            <person name="Han J."/>
            <person name="Lapidus A."/>
            <person name="Bruce D."/>
            <person name="Goodwin L."/>
            <person name="Pitluck S."/>
            <person name="Peters L."/>
            <person name="Kyrpides N."/>
            <person name="Mavromatis K."/>
            <person name="Ivanova N."/>
            <person name="Mikhailova N."/>
            <person name="Held B."/>
            <person name="Detter J.C."/>
            <person name="Tapia R."/>
            <person name="Han C."/>
            <person name="Land M."/>
            <person name="Hauser L."/>
            <person name="Markowitz V."/>
            <person name="Cheng J.-F."/>
            <person name="Hugenholtz P."/>
            <person name="Woyke T."/>
            <person name="Wu D."/>
            <person name="Tindall B."/>
            <person name="Brambilla E."/>
            <person name="Klenk H.-P."/>
            <person name="Eisen J.A."/>
        </authorList>
    </citation>
    <scope>NUCLEOTIDE SEQUENCE [LARGE SCALE GENOMIC DNA]</scope>
    <source>
        <strain evidence="9">DSM 18603</strain>
    </source>
</reference>
<dbReference type="EMBL" id="CM001403">
    <property type="protein sequence ID" value="EHQ27766.1"/>
    <property type="molecule type" value="Genomic_DNA"/>
</dbReference>
<accession>H1XZS4</accession>
<dbReference type="SUPFAM" id="SSF52096">
    <property type="entry name" value="ClpP/crotonase"/>
    <property type="match status" value="1"/>
</dbReference>
<dbReference type="GO" id="GO:0008236">
    <property type="term" value="F:serine-type peptidase activity"/>
    <property type="evidence" value="ECO:0007669"/>
    <property type="project" value="UniProtKB-KW"/>
</dbReference>
<organism evidence="9 10">
    <name type="scientific">Mucilaginibacter paludis DSM 18603</name>
    <dbReference type="NCBI Taxonomy" id="714943"/>
    <lineage>
        <taxon>Bacteria</taxon>
        <taxon>Pseudomonadati</taxon>
        <taxon>Bacteroidota</taxon>
        <taxon>Sphingobacteriia</taxon>
        <taxon>Sphingobacteriales</taxon>
        <taxon>Sphingobacteriaceae</taxon>
        <taxon>Mucilaginibacter</taxon>
    </lineage>
</organism>
<dbReference type="OrthoDB" id="9812068at2"/>
<evidence type="ECO:0000256" key="2">
    <source>
        <dbReference type="ARBA" id="ARBA00022670"/>
    </source>
</evidence>
<dbReference type="Pfam" id="PF17820">
    <property type="entry name" value="PDZ_6"/>
    <property type="match status" value="1"/>
</dbReference>
<dbReference type="GO" id="GO:0030288">
    <property type="term" value="C:outer membrane-bounded periplasmic space"/>
    <property type="evidence" value="ECO:0007669"/>
    <property type="project" value="TreeGrafter"/>
</dbReference>
<dbReference type="Proteomes" id="UP000002774">
    <property type="component" value="Chromosome"/>
</dbReference>
<keyword evidence="4 5" id="KW-0720">Serine protease</keyword>
<keyword evidence="6" id="KW-0175">Coiled coil</keyword>
<keyword evidence="7" id="KW-0812">Transmembrane</keyword>
<keyword evidence="10" id="KW-1185">Reference proteome</keyword>